<keyword evidence="2" id="KW-0963">Cytoplasm</keyword>
<evidence type="ECO:0000313" key="8">
    <source>
        <dbReference type="Proteomes" id="UP000322873"/>
    </source>
</evidence>
<comment type="subcellular location">
    <subcellularLocation>
        <location evidence="1">Cytoplasm</location>
    </subcellularLocation>
</comment>
<evidence type="ECO:0000256" key="2">
    <source>
        <dbReference type="ARBA" id="ARBA00022490"/>
    </source>
</evidence>
<gene>
    <name evidence="7" type="ORF">EYC84_005183</name>
</gene>
<dbReference type="GO" id="GO:0051959">
    <property type="term" value="F:dynein light intermediate chain binding"/>
    <property type="evidence" value="ECO:0007669"/>
    <property type="project" value="TreeGrafter"/>
</dbReference>
<feature type="compositionally biased region" description="Polar residues" evidence="5">
    <location>
        <begin position="380"/>
        <end position="390"/>
    </location>
</feature>
<feature type="coiled-coil region" evidence="4">
    <location>
        <begin position="219"/>
        <end position="305"/>
    </location>
</feature>
<evidence type="ECO:0000313" key="7">
    <source>
        <dbReference type="EMBL" id="KAA8573600.1"/>
    </source>
</evidence>
<dbReference type="Gene3D" id="1.10.418.10">
    <property type="entry name" value="Calponin-like domain"/>
    <property type="match status" value="1"/>
</dbReference>
<dbReference type="CDD" id="cd22211">
    <property type="entry name" value="HkD_SF"/>
    <property type="match status" value="1"/>
</dbReference>
<proteinExistence type="predicted"/>
<name>A0A5M9JY79_MONFR</name>
<dbReference type="GO" id="GO:0031122">
    <property type="term" value="P:cytoplasmic microtubule organization"/>
    <property type="evidence" value="ECO:0007669"/>
    <property type="project" value="TreeGrafter"/>
</dbReference>
<dbReference type="GO" id="GO:0005737">
    <property type="term" value="C:cytoplasm"/>
    <property type="evidence" value="ECO:0007669"/>
    <property type="project" value="UniProtKB-SubCell"/>
</dbReference>
<dbReference type="GO" id="GO:0005815">
    <property type="term" value="C:microtubule organizing center"/>
    <property type="evidence" value="ECO:0007669"/>
    <property type="project" value="TreeGrafter"/>
</dbReference>
<keyword evidence="8" id="KW-1185">Reference proteome</keyword>
<organism evidence="7 8">
    <name type="scientific">Monilinia fructicola</name>
    <name type="common">Brown rot fungus</name>
    <name type="synonym">Ciboria fructicola</name>
    <dbReference type="NCBI Taxonomy" id="38448"/>
    <lineage>
        <taxon>Eukaryota</taxon>
        <taxon>Fungi</taxon>
        <taxon>Dikarya</taxon>
        <taxon>Ascomycota</taxon>
        <taxon>Pezizomycotina</taxon>
        <taxon>Leotiomycetes</taxon>
        <taxon>Helotiales</taxon>
        <taxon>Sclerotiniaceae</taxon>
        <taxon>Monilinia</taxon>
    </lineage>
</organism>
<protein>
    <recommendedName>
        <fullName evidence="6">HOOK N-terminal domain-containing protein</fullName>
    </recommendedName>
</protein>
<dbReference type="EMBL" id="VICG01000003">
    <property type="protein sequence ID" value="KAA8573600.1"/>
    <property type="molecule type" value="Genomic_DNA"/>
</dbReference>
<dbReference type="InterPro" id="IPR043936">
    <property type="entry name" value="HOOK_N"/>
</dbReference>
<feature type="domain" description="HOOK N-terminal" evidence="6">
    <location>
        <begin position="14"/>
        <end position="152"/>
    </location>
</feature>
<dbReference type="Pfam" id="PF19047">
    <property type="entry name" value="HOOK_N"/>
    <property type="match status" value="1"/>
</dbReference>
<evidence type="ECO:0000259" key="6">
    <source>
        <dbReference type="Pfam" id="PF19047"/>
    </source>
</evidence>
<dbReference type="AlphaFoldDB" id="A0A5M9JY79"/>
<dbReference type="SUPFAM" id="SSF116907">
    <property type="entry name" value="Hook domain"/>
    <property type="match status" value="1"/>
</dbReference>
<dbReference type="InterPro" id="IPR036872">
    <property type="entry name" value="CH_dom_sf"/>
</dbReference>
<evidence type="ECO:0000256" key="3">
    <source>
        <dbReference type="ARBA" id="ARBA00023054"/>
    </source>
</evidence>
<evidence type="ECO:0000256" key="1">
    <source>
        <dbReference type="ARBA" id="ARBA00004496"/>
    </source>
</evidence>
<evidence type="ECO:0000256" key="5">
    <source>
        <dbReference type="SAM" id="MobiDB-lite"/>
    </source>
</evidence>
<comment type="caution">
    <text evidence="7">The sequence shown here is derived from an EMBL/GenBank/DDBJ whole genome shotgun (WGS) entry which is preliminary data.</text>
</comment>
<dbReference type="PANTHER" id="PTHR18947">
    <property type="entry name" value="HOOK PROTEINS"/>
    <property type="match status" value="1"/>
</dbReference>
<reference evidence="7 8" key="1">
    <citation type="submission" date="2019-06" db="EMBL/GenBank/DDBJ databases">
        <title>Genome Sequence of the Brown Rot Fungal Pathogen Monilinia fructicola.</title>
        <authorList>
            <person name="De Miccolis Angelini R.M."/>
            <person name="Landi L."/>
            <person name="Abate D."/>
            <person name="Pollastro S."/>
            <person name="Romanazzi G."/>
            <person name="Faretra F."/>
        </authorList>
    </citation>
    <scope>NUCLEOTIDE SEQUENCE [LARGE SCALE GENOMIC DNA]</scope>
    <source>
        <strain evidence="7 8">Mfrc123</strain>
    </source>
</reference>
<dbReference type="GO" id="GO:0030705">
    <property type="term" value="P:cytoskeleton-dependent intracellular transport"/>
    <property type="evidence" value="ECO:0007669"/>
    <property type="project" value="InterPro"/>
</dbReference>
<sequence>MPTSLELPNDSQRAALLAWINTFPAVLSKVTTIEDLTDGLVLSDMLEDFDPAYAVKDLPQATSSTKWVAAKQCLEAVYKSLIKFVHQNCGPWMNAAIVEYPINFNALAQYSDPNETMKLITIFLLVALKGPIPVRYIERIKTKLSYSTQTIIANYLETIENDLEATVPNVKSDRLLKPSEELDLEAKYSIVLTEVGDKFKELEVENSALLKRANKVDHYEKKLAQQNAIERENTRLREQLDVLQENQKDYDKVHMENELLKTTRSEYMKVLEGQENTITDLKNKIMRLEEEIRLRADEMELALERQRHDEKYINELQERANSQSPAEPSGGFSLEDELNRSDSPQEPSPQLEISRLRAELQVLKSNDGGKANAELRSELQKSGNGSPETS</sequence>
<evidence type="ECO:0000256" key="4">
    <source>
        <dbReference type="SAM" id="Coils"/>
    </source>
</evidence>
<accession>A0A5M9JY79</accession>
<dbReference type="PANTHER" id="PTHR18947:SF28">
    <property type="entry name" value="GIRDIN, ISOFORM A"/>
    <property type="match status" value="1"/>
</dbReference>
<dbReference type="GO" id="GO:0008017">
    <property type="term" value="F:microtubule binding"/>
    <property type="evidence" value="ECO:0007669"/>
    <property type="project" value="TreeGrafter"/>
</dbReference>
<keyword evidence="3 4" id="KW-0175">Coiled coil</keyword>
<dbReference type="Proteomes" id="UP000322873">
    <property type="component" value="Unassembled WGS sequence"/>
</dbReference>
<dbReference type="VEuPathDB" id="FungiDB:MFRU_001g04330"/>
<feature type="region of interest" description="Disordered" evidence="5">
    <location>
        <begin position="318"/>
        <end position="390"/>
    </location>
</feature>